<sequence>MEVRTGQKYNYSDDLLDNQRSNTQEGTVMMGMKEEQIQIHKKGLAEPQKDRIHWTAIKEDNDGTRDDGITENQITGVKHGLKGSGGWVQTKILRASEDAQYMPNSIRTKIETRMKLPLSWKCGAGILRQAALHGTCGIDKLAMVSMPVVDHEARVVKVFQLPVMDSQPQFWAQQEVQTEPPSPPTEQGVHEVNAQAENLLQLIQANFMCPIVAPATYCPEGHAACIYCLMQSALHQGFERCPDAVVSLMDGIAREFVDISTEDGDSQEDELRSYALGPIRDNWQVRSRLPGLGSYCFMGPYPAASLIDYTCSQNLVPACIHSWYLSRASHLTGLDASHLETTSYRYVTTQPFTVHQRLPAPVKLLISSNVQLLK</sequence>
<dbReference type="RefSeq" id="XP_041285678.1">
    <property type="nucleotide sequence ID" value="XM_041434461.1"/>
</dbReference>
<evidence type="ECO:0000313" key="2">
    <source>
        <dbReference type="EMBL" id="KAG2088830.1"/>
    </source>
</evidence>
<reference evidence="2" key="1">
    <citation type="journal article" date="2020" name="New Phytol.">
        <title>Comparative genomics reveals dynamic genome evolution in host specialist ectomycorrhizal fungi.</title>
        <authorList>
            <person name="Lofgren L.A."/>
            <person name="Nguyen N.H."/>
            <person name="Vilgalys R."/>
            <person name="Ruytinx J."/>
            <person name="Liao H.L."/>
            <person name="Branco S."/>
            <person name="Kuo A."/>
            <person name="LaButti K."/>
            <person name="Lipzen A."/>
            <person name="Andreopoulos W."/>
            <person name="Pangilinan J."/>
            <person name="Riley R."/>
            <person name="Hundley H."/>
            <person name="Na H."/>
            <person name="Barry K."/>
            <person name="Grigoriev I.V."/>
            <person name="Stajich J.E."/>
            <person name="Kennedy P.G."/>
        </authorList>
    </citation>
    <scope>NUCLEOTIDE SEQUENCE</scope>
    <source>
        <strain evidence="2">FC423</strain>
    </source>
</reference>
<comment type="caution">
    <text evidence="2">The sequence shown here is derived from an EMBL/GenBank/DDBJ whole genome shotgun (WGS) entry which is preliminary data.</text>
</comment>
<evidence type="ECO:0000256" key="1">
    <source>
        <dbReference type="SAM" id="MobiDB-lite"/>
    </source>
</evidence>
<dbReference type="Proteomes" id="UP000823399">
    <property type="component" value="Unassembled WGS sequence"/>
</dbReference>
<dbReference type="OrthoDB" id="654191at2759"/>
<keyword evidence="3" id="KW-1185">Reference proteome</keyword>
<dbReference type="AlphaFoldDB" id="A0A9P7ETT9"/>
<gene>
    <name evidence="2" type="ORF">F5147DRAFT_658578</name>
</gene>
<dbReference type="EMBL" id="JABBWM010000117">
    <property type="protein sequence ID" value="KAG2088830.1"/>
    <property type="molecule type" value="Genomic_DNA"/>
</dbReference>
<protein>
    <submittedName>
        <fullName evidence="2">Uncharacterized protein</fullName>
    </submittedName>
</protein>
<evidence type="ECO:0000313" key="3">
    <source>
        <dbReference type="Proteomes" id="UP000823399"/>
    </source>
</evidence>
<feature type="region of interest" description="Disordered" evidence="1">
    <location>
        <begin position="1"/>
        <end position="21"/>
    </location>
</feature>
<dbReference type="GeneID" id="64696720"/>
<organism evidence="2 3">
    <name type="scientific">Suillus discolor</name>
    <dbReference type="NCBI Taxonomy" id="1912936"/>
    <lineage>
        <taxon>Eukaryota</taxon>
        <taxon>Fungi</taxon>
        <taxon>Dikarya</taxon>
        <taxon>Basidiomycota</taxon>
        <taxon>Agaricomycotina</taxon>
        <taxon>Agaricomycetes</taxon>
        <taxon>Agaricomycetidae</taxon>
        <taxon>Boletales</taxon>
        <taxon>Suillineae</taxon>
        <taxon>Suillaceae</taxon>
        <taxon>Suillus</taxon>
    </lineage>
</organism>
<accession>A0A9P7ETT9</accession>
<name>A0A9P7ETT9_9AGAM</name>
<proteinExistence type="predicted"/>